<proteinExistence type="predicted"/>
<dbReference type="GeneID" id="36409166"/>
<organism evidence="1 2">
    <name type="scientific">Plasmopara halstedii</name>
    <name type="common">Downy mildew of sunflower</name>
    <dbReference type="NCBI Taxonomy" id="4781"/>
    <lineage>
        <taxon>Eukaryota</taxon>
        <taxon>Sar</taxon>
        <taxon>Stramenopiles</taxon>
        <taxon>Oomycota</taxon>
        <taxon>Peronosporomycetes</taxon>
        <taxon>Peronosporales</taxon>
        <taxon>Peronosporaceae</taxon>
        <taxon>Plasmopara</taxon>
    </lineage>
</organism>
<dbReference type="AlphaFoldDB" id="A0A0P1AR37"/>
<reference evidence="2" key="1">
    <citation type="submission" date="2014-09" db="EMBL/GenBank/DDBJ databases">
        <authorList>
            <person name="Sharma Rahul"/>
            <person name="Thines Marco"/>
        </authorList>
    </citation>
    <scope>NUCLEOTIDE SEQUENCE [LARGE SCALE GENOMIC DNA]</scope>
</reference>
<dbReference type="EMBL" id="CCYD01000810">
    <property type="protein sequence ID" value="CEG43822.1"/>
    <property type="molecule type" value="Genomic_DNA"/>
</dbReference>
<keyword evidence="2" id="KW-1185">Reference proteome</keyword>
<evidence type="ECO:0000313" key="1">
    <source>
        <dbReference type="EMBL" id="CEG43822.1"/>
    </source>
</evidence>
<dbReference type="RefSeq" id="XP_024580191.1">
    <property type="nucleotide sequence ID" value="XM_024729855.1"/>
</dbReference>
<dbReference type="Proteomes" id="UP000054928">
    <property type="component" value="Unassembled WGS sequence"/>
</dbReference>
<sequence>MAFKISETFLTLTQSVKHPTQNALSYWNKSANNATKSIRQLSTCQIRAKTFVP</sequence>
<protein>
    <submittedName>
        <fullName evidence="1">Uncharacterized protein</fullName>
    </submittedName>
</protein>
<evidence type="ECO:0000313" key="2">
    <source>
        <dbReference type="Proteomes" id="UP000054928"/>
    </source>
</evidence>
<name>A0A0P1AR37_PLAHL</name>
<accession>A0A0P1AR37</accession>